<gene>
    <name evidence="2" type="ORF">OKA104_LOCUS27477</name>
    <name evidence="1" type="ORF">VCS650_LOCUS42726</name>
</gene>
<organism evidence="2 3">
    <name type="scientific">Adineta steineri</name>
    <dbReference type="NCBI Taxonomy" id="433720"/>
    <lineage>
        <taxon>Eukaryota</taxon>
        <taxon>Metazoa</taxon>
        <taxon>Spiralia</taxon>
        <taxon>Gnathifera</taxon>
        <taxon>Rotifera</taxon>
        <taxon>Eurotatoria</taxon>
        <taxon>Bdelloidea</taxon>
        <taxon>Adinetida</taxon>
        <taxon>Adinetidae</taxon>
        <taxon>Adineta</taxon>
    </lineage>
</organism>
<dbReference type="EMBL" id="CAJOAY010002533">
    <property type="protein sequence ID" value="CAF3960007.1"/>
    <property type="molecule type" value="Genomic_DNA"/>
</dbReference>
<name>A0A819LD37_9BILA</name>
<dbReference type="Proteomes" id="UP000663881">
    <property type="component" value="Unassembled WGS sequence"/>
</dbReference>
<reference evidence="2" key="1">
    <citation type="submission" date="2021-02" db="EMBL/GenBank/DDBJ databases">
        <authorList>
            <person name="Nowell W R."/>
        </authorList>
    </citation>
    <scope>NUCLEOTIDE SEQUENCE</scope>
</reference>
<accession>A0A819LD37</accession>
<protein>
    <submittedName>
        <fullName evidence="2">Uncharacterized protein</fullName>
    </submittedName>
</protein>
<comment type="caution">
    <text evidence="2">The sequence shown here is derived from an EMBL/GenBank/DDBJ whole genome shotgun (WGS) entry which is preliminary data.</text>
</comment>
<proteinExistence type="predicted"/>
<dbReference type="EMBL" id="CAJNON010002436">
    <property type="protein sequence ID" value="CAF1510181.1"/>
    <property type="molecule type" value="Genomic_DNA"/>
</dbReference>
<sequence length="293" mass="33939">MHLSELASIMLDVLRSLTNNSILMFDNSDVAFDKLSNKTILLFTTSQFDSSMTTKPKQLKKTFILEEKKSNAGQWKRFTNSEDLIFQLADEICRYYKWKTDDYPKLDNPLLTEEKEKLANQIHSELKKVYEKFSENDTDNKPPICATTSLVWLTSSSYNKNDNDNDISKMRNLFADVISSFSTCENEQECYHRVQSTECNHTIFLIIDSSYGSSVSYNFEKLPNIKQVYCYDQSGSIKNGTKNSFNHLRARLTHDLIDHHNKLGDAYNDKKHPADAKEMFLKSKELCELLLKL</sequence>
<evidence type="ECO:0000313" key="2">
    <source>
        <dbReference type="EMBL" id="CAF3960007.1"/>
    </source>
</evidence>
<evidence type="ECO:0000313" key="3">
    <source>
        <dbReference type="Proteomes" id="UP000663881"/>
    </source>
</evidence>
<evidence type="ECO:0000313" key="1">
    <source>
        <dbReference type="EMBL" id="CAF1510181.1"/>
    </source>
</evidence>
<dbReference type="Proteomes" id="UP000663891">
    <property type="component" value="Unassembled WGS sequence"/>
</dbReference>
<dbReference type="AlphaFoldDB" id="A0A819LD37"/>